<evidence type="ECO:0000313" key="2">
    <source>
        <dbReference type="Proteomes" id="UP000014113"/>
    </source>
</evidence>
<proteinExistence type="predicted"/>
<dbReference type="AlphaFoldDB" id="S1MUV5"/>
<dbReference type="EMBL" id="ASWJ01000008">
    <property type="protein sequence ID" value="EOW80470.1"/>
    <property type="molecule type" value="Genomic_DNA"/>
</dbReference>
<protein>
    <submittedName>
        <fullName evidence="1">Uncharacterized protein</fullName>
    </submittedName>
</protein>
<dbReference type="Proteomes" id="UP000014113">
    <property type="component" value="Unassembled WGS sequence"/>
</dbReference>
<comment type="caution">
    <text evidence="1">The sequence shown here is derived from an EMBL/GenBank/DDBJ whole genome shotgun (WGS) entry which is preliminary data.</text>
</comment>
<reference evidence="1 2" key="1">
    <citation type="submission" date="2013-03" db="EMBL/GenBank/DDBJ databases">
        <title>The Genome Sequence of Enterococcus columbae ATCC_51263 (PacBio/Illumina hybrid assembly).</title>
        <authorList>
            <consortium name="The Broad Institute Genomics Platform"/>
            <consortium name="The Broad Institute Genome Sequencing Center for Infectious Disease"/>
            <person name="Earl A."/>
            <person name="Russ C."/>
            <person name="Gilmore M."/>
            <person name="Surin D."/>
            <person name="Walker B."/>
            <person name="Young S."/>
            <person name="Zeng Q."/>
            <person name="Gargeya S."/>
            <person name="Fitzgerald M."/>
            <person name="Haas B."/>
            <person name="Abouelleil A."/>
            <person name="Allen A.W."/>
            <person name="Alvarado L."/>
            <person name="Arachchi H.M."/>
            <person name="Berlin A.M."/>
            <person name="Chapman S.B."/>
            <person name="Gainer-Dewar J."/>
            <person name="Goldberg J."/>
            <person name="Griggs A."/>
            <person name="Gujja S."/>
            <person name="Hansen M."/>
            <person name="Howarth C."/>
            <person name="Imamovic A."/>
            <person name="Ireland A."/>
            <person name="Larimer J."/>
            <person name="McCowan C."/>
            <person name="Murphy C."/>
            <person name="Pearson M."/>
            <person name="Poon T.W."/>
            <person name="Priest M."/>
            <person name="Roberts A."/>
            <person name="Saif S."/>
            <person name="Shea T."/>
            <person name="Sisk P."/>
            <person name="Sykes S."/>
            <person name="Wortman J."/>
            <person name="Nusbaum C."/>
            <person name="Birren B."/>
        </authorList>
    </citation>
    <scope>NUCLEOTIDE SEQUENCE [LARGE SCALE GENOMIC DNA]</scope>
    <source>
        <strain evidence="1 2">ATCC 51263</strain>
    </source>
</reference>
<keyword evidence="2" id="KW-1185">Reference proteome</keyword>
<sequence length="48" mass="5527">MTYQKTGFTYRVAFDTKENLFIAYNANNEDQFAYGITIEEAVAALIRN</sequence>
<dbReference type="RefSeq" id="WP_016183169.1">
    <property type="nucleotide sequence ID" value="NZ_JXKI01000001.1"/>
</dbReference>
<organism evidence="1 2">
    <name type="scientific">Enterococcus columbae DSM 7374 = ATCC 51263</name>
    <dbReference type="NCBI Taxonomy" id="1121865"/>
    <lineage>
        <taxon>Bacteria</taxon>
        <taxon>Bacillati</taxon>
        <taxon>Bacillota</taxon>
        <taxon>Bacilli</taxon>
        <taxon>Lactobacillales</taxon>
        <taxon>Enterococcaceae</taxon>
        <taxon>Enterococcus</taxon>
    </lineage>
</organism>
<evidence type="ECO:0000313" key="1">
    <source>
        <dbReference type="EMBL" id="EOW80470.1"/>
    </source>
</evidence>
<dbReference type="PATRIC" id="fig|1121865.3.peg.998"/>
<name>S1MUV5_9ENTE</name>
<gene>
    <name evidence="1" type="ORF">I568_01647</name>
</gene>
<accession>S1MUV5</accession>